<gene>
    <name evidence="2" type="ORF">Tci_053216</name>
</gene>
<reference evidence="2" key="1">
    <citation type="journal article" date="2019" name="Sci. Rep.">
        <title>Draft genome of Tanacetum cinerariifolium, the natural source of mosquito coil.</title>
        <authorList>
            <person name="Yamashiro T."/>
            <person name="Shiraishi A."/>
            <person name="Satake H."/>
            <person name="Nakayama K."/>
        </authorList>
    </citation>
    <scope>NUCLEOTIDE SEQUENCE</scope>
</reference>
<dbReference type="PANTHER" id="PTHR31973:SF190">
    <property type="entry name" value="MULE TRANSPOSASE DOMAIN-CONTAINING PROTEIN"/>
    <property type="match status" value="1"/>
</dbReference>
<name>A0A6L2N4Y7_TANCI</name>
<proteinExistence type="predicted"/>
<sequence length="286" mass="31825">MFNQVRVNPDILVKVVQGQLQRDLESTNPNTNVKIAVKRNTDPFLPTRVFQRIYVCLGELKQGFRACRRDLLGLDGAFKKGPFLGQVLAAVGLDSNNATYPLAYALVEAECKSSCDRQKCIVPAIKSVFPNAEHIYCLRYIHENIKQGWCEQAYKDLLWRSASATSVKEFKKFSGRDQPVITLLEYIMEHCMKRTMNVQSVIEKCTGPLTPTATKIMESIKKGAHLMKLVGIWLNDRATPPQKRRNNGHNKATCKGQGQKATTGGNNVEASGSASRQAQQTKPAVG</sequence>
<evidence type="ECO:0000313" key="2">
    <source>
        <dbReference type="EMBL" id="GEU81238.1"/>
    </source>
</evidence>
<dbReference type="AlphaFoldDB" id="A0A6L2N4Y7"/>
<feature type="region of interest" description="Disordered" evidence="1">
    <location>
        <begin position="237"/>
        <end position="286"/>
    </location>
</feature>
<dbReference type="EMBL" id="BKCJ010008239">
    <property type="protein sequence ID" value="GEU81238.1"/>
    <property type="molecule type" value="Genomic_DNA"/>
</dbReference>
<evidence type="ECO:0000256" key="1">
    <source>
        <dbReference type="SAM" id="MobiDB-lite"/>
    </source>
</evidence>
<comment type="caution">
    <text evidence="2">The sequence shown here is derived from an EMBL/GenBank/DDBJ whole genome shotgun (WGS) entry which is preliminary data.</text>
</comment>
<feature type="compositionally biased region" description="Polar residues" evidence="1">
    <location>
        <begin position="259"/>
        <end position="286"/>
    </location>
</feature>
<evidence type="ECO:0008006" key="3">
    <source>
        <dbReference type="Google" id="ProtNLM"/>
    </source>
</evidence>
<organism evidence="2">
    <name type="scientific">Tanacetum cinerariifolium</name>
    <name type="common">Dalmatian daisy</name>
    <name type="synonym">Chrysanthemum cinerariifolium</name>
    <dbReference type="NCBI Taxonomy" id="118510"/>
    <lineage>
        <taxon>Eukaryota</taxon>
        <taxon>Viridiplantae</taxon>
        <taxon>Streptophyta</taxon>
        <taxon>Embryophyta</taxon>
        <taxon>Tracheophyta</taxon>
        <taxon>Spermatophyta</taxon>
        <taxon>Magnoliopsida</taxon>
        <taxon>eudicotyledons</taxon>
        <taxon>Gunneridae</taxon>
        <taxon>Pentapetalae</taxon>
        <taxon>asterids</taxon>
        <taxon>campanulids</taxon>
        <taxon>Asterales</taxon>
        <taxon>Asteraceae</taxon>
        <taxon>Asteroideae</taxon>
        <taxon>Anthemideae</taxon>
        <taxon>Anthemidinae</taxon>
        <taxon>Tanacetum</taxon>
    </lineage>
</organism>
<accession>A0A6L2N4Y7</accession>
<protein>
    <recommendedName>
        <fullName evidence="3">MULE transposase domain-containing protein</fullName>
    </recommendedName>
</protein>
<dbReference type="PANTHER" id="PTHR31973">
    <property type="entry name" value="POLYPROTEIN, PUTATIVE-RELATED"/>
    <property type="match status" value="1"/>
</dbReference>